<reference evidence="5" key="2">
    <citation type="submission" date="2025-08" db="UniProtKB">
        <authorList>
            <consortium name="Ensembl"/>
        </authorList>
    </citation>
    <scope>IDENTIFICATION</scope>
</reference>
<dbReference type="Gene3D" id="1.10.196.10">
    <property type="match status" value="1"/>
</dbReference>
<dbReference type="PROSITE" id="PS50132">
    <property type="entry name" value="RGS"/>
    <property type="match status" value="1"/>
</dbReference>
<dbReference type="SMART" id="SM00315">
    <property type="entry name" value="RGS"/>
    <property type="match status" value="1"/>
</dbReference>
<accession>A0A9L0IZ76</accession>
<protein>
    <submittedName>
        <fullName evidence="5">Regulator of G protein signaling 10</fullName>
    </submittedName>
</protein>
<evidence type="ECO:0000256" key="2">
    <source>
        <dbReference type="ARBA" id="ARBA00022700"/>
    </source>
</evidence>
<evidence type="ECO:0000256" key="1">
    <source>
        <dbReference type="ARBA" id="ARBA00022468"/>
    </source>
</evidence>
<dbReference type="GO" id="GO:0005634">
    <property type="term" value="C:nucleus"/>
    <property type="evidence" value="ECO:0007669"/>
    <property type="project" value="TreeGrafter"/>
</dbReference>
<dbReference type="PANTHER" id="PTHR45945:SF3">
    <property type="entry name" value="REGULATOR OF G-PROTEIN SIGNALING LOCO"/>
    <property type="match status" value="1"/>
</dbReference>
<dbReference type="SUPFAM" id="SSF48097">
    <property type="entry name" value="Regulator of G-protein signaling, RGS"/>
    <property type="match status" value="1"/>
</dbReference>
<evidence type="ECO:0000259" key="4">
    <source>
        <dbReference type="PROSITE" id="PS50132"/>
    </source>
</evidence>
<feature type="region of interest" description="Disordered" evidence="3">
    <location>
        <begin position="178"/>
        <end position="202"/>
    </location>
</feature>
<gene>
    <name evidence="5" type="primary">RGS10</name>
</gene>
<sequence length="202" mass="22577">MSPPLLTLVSHYLKKAPCPGMPTNPTTWGWGGGGVSRRRGSEPKQEALEPISPNLPAVSLISHVASPSLRCLLWEVALTGNGILLDAQGFGKWTMAVNHLACAWSTMQEKAKEIYMTFLSSKASSQVNVEGQSRLNEKILEEPHPLMFQKLQDQIFNLMKYDSYSRFLKSDLFLKHKRTEEEEEDAPDAQSAAKRASRIYNT</sequence>
<organism evidence="5 6">
    <name type="scientific">Equus asinus</name>
    <name type="common">Donkey</name>
    <name type="synonym">Equus africanus asinus</name>
    <dbReference type="NCBI Taxonomy" id="9793"/>
    <lineage>
        <taxon>Eukaryota</taxon>
        <taxon>Metazoa</taxon>
        <taxon>Chordata</taxon>
        <taxon>Craniata</taxon>
        <taxon>Vertebrata</taxon>
        <taxon>Euteleostomi</taxon>
        <taxon>Mammalia</taxon>
        <taxon>Eutheria</taxon>
        <taxon>Laurasiatheria</taxon>
        <taxon>Perissodactyla</taxon>
        <taxon>Equidae</taxon>
        <taxon>Equus</taxon>
    </lineage>
</organism>
<dbReference type="InterPro" id="IPR016137">
    <property type="entry name" value="RGS"/>
</dbReference>
<dbReference type="Ensembl" id="ENSEAST00005072926.1">
    <property type="protein sequence ID" value="ENSEASP00005046306.1"/>
    <property type="gene ID" value="ENSEASG00005038309.1"/>
</dbReference>
<evidence type="ECO:0000256" key="3">
    <source>
        <dbReference type="SAM" id="MobiDB-lite"/>
    </source>
</evidence>
<dbReference type="InterPro" id="IPR046995">
    <property type="entry name" value="RGS10/12/14-like"/>
</dbReference>
<dbReference type="GO" id="GO:0008277">
    <property type="term" value="P:regulation of G protein-coupled receptor signaling pathway"/>
    <property type="evidence" value="ECO:0007669"/>
    <property type="project" value="TreeGrafter"/>
</dbReference>
<dbReference type="PRINTS" id="PR01301">
    <property type="entry name" value="RGSPROTEIN"/>
</dbReference>
<dbReference type="Gene3D" id="1.10.167.10">
    <property type="entry name" value="Regulator of G-protein Signalling 4, domain 2"/>
    <property type="match status" value="1"/>
</dbReference>
<name>A0A9L0IZ76_EQUAS</name>
<reference evidence="5 6" key="1">
    <citation type="journal article" date="2020" name="Nat. Commun.">
        <title>Donkey genomes provide new insights into domestication and selection for coat color.</title>
        <authorList>
            <person name="Wang"/>
            <person name="C."/>
            <person name="Li"/>
            <person name="H."/>
            <person name="Guo"/>
            <person name="Y."/>
            <person name="Huang"/>
            <person name="J."/>
            <person name="Sun"/>
            <person name="Y."/>
            <person name="Min"/>
            <person name="J."/>
            <person name="Wang"/>
            <person name="J."/>
            <person name="Fang"/>
            <person name="X."/>
            <person name="Zhao"/>
            <person name="Z."/>
            <person name="Wang"/>
            <person name="S."/>
            <person name="Zhang"/>
            <person name="Y."/>
            <person name="Liu"/>
            <person name="Q."/>
            <person name="Jiang"/>
            <person name="Q."/>
            <person name="Wang"/>
            <person name="X."/>
            <person name="Guo"/>
            <person name="Y."/>
            <person name="Yang"/>
            <person name="C."/>
            <person name="Wang"/>
            <person name="Y."/>
            <person name="Tian"/>
            <person name="F."/>
            <person name="Zhuang"/>
            <person name="G."/>
            <person name="Fan"/>
            <person name="Y."/>
            <person name="Gao"/>
            <person name="Q."/>
            <person name="Li"/>
            <person name="Y."/>
            <person name="Ju"/>
            <person name="Z."/>
            <person name="Li"/>
            <person name="J."/>
            <person name="Li"/>
            <person name="R."/>
            <person name="Hou"/>
            <person name="M."/>
            <person name="Yang"/>
            <person name="G."/>
            <person name="Liu"/>
            <person name="G."/>
            <person name="Liu"/>
            <person name="W."/>
            <person name="Guo"/>
            <person name="J."/>
            <person name="Pan"/>
            <person name="S."/>
            <person name="Fan"/>
            <person name="G."/>
            <person name="Zhang"/>
            <person name="W."/>
            <person name="Zhang"/>
            <person name="R."/>
            <person name="Yu"/>
            <person name="J."/>
            <person name="Zhang"/>
            <person name="X."/>
            <person name="Yin"/>
            <person name="Q."/>
            <person name="Ji"/>
            <person name="C."/>
            <person name="Jin"/>
            <person name="Y."/>
            <person name="Yue"/>
            <person name="G."/>
            <person name="Liu"/>
            <person name="M."/>
            <person name="Xu"/>
            <person name="J."/>
            <person name="Liu"/>
            <person name="S."/>
            <person name="Jordana"/>
            <person name="J."/>
            <person name="Noce"/>
            <person name="A."/>
            <person name="Amills"/>
            <person name="M."/>
            <person name="Wu"/>
            <person name="D.D."/>
            <person name="Li"/>
            <person name="S."/>
            <person name="Zhou"/>
            <person name="X. and Zhong"/>
            <person name="J."/>
        </authorList>
    </citation>
    <scope>NUCLEOTIDE SEQUENCE [LARGE SCALE GENOMIC DNA]</scope>
</reference>
<dbReference type="PANTHER" id="PTHR45945">
    <property type="entry name" value="REGULATOR OF G-PROTEIN SIGNALING LOCO"/>
    <property type="match status" value="1"/>
</dbReference>
<dbReference type="GeneTree" id="ENSGT00940000161426"/>
<dbReference type="Pfam" id="PF00615">
    <property type="entry name" value="RGS"/>
    <property type="match status" value="1"/>
</dbReference>
<keyword evidence="6" id="KW-1185">Reference proteome</keyword>
<dbReference type="InterPro" id="IPR044926">
    <property type="entry name" value="RGS_subdomain_2"/>
</dbReference>
<keyword evidence="2" id="KW-0734">Signal transduction inhibitor</keyword>
<dbReference type="GO" id="GO:0005886">
    <property type="term" value="C:plasma membrane"/>
    <property type="evidence" value="ECO:0007669"/>
    <property type="project" value="TreeGrafter"/>
</dbReference>
<dbReference type="GO" id="GO:0005096">
    <property type="term" value="F:GTPase activator activity"/>
    <property type="evidence" value="ECO:0007669"/>
    <property type="project" value="UniProtKB-KW"/>
</dbReference>
<evidence type="ECO:0000313" key="6">
    <source>
        <dbReference type="Proteomes" id="UP000694387"/>
    </source>
</evidence>
<proteinExistence type="predicted"/>
<dbReference type="GO" id="GO:0009968">
    <property type="term" value="P:negative regulation of signal transduction"/>
    <property type="evidence" value="ECO:0007669"/>
    <property type="project" value="UniProtKB-KW"/>
</dbReference>
<evidence type="ECO:0000313" key="5">
    <source>
        <dbReference type="Ensembl" id="ENSEASP00005046306.1"/>
    </source>
</evidence>
<dbReference type="InterPro" id="IPR036305">
    <property type="entry name" value="RGS_sf"/>
</dbReference>
<keyword evidence="1" id="KW-0343">GTPase activation</keyword>
<dbReference type="FunFam" id="1.10.167.10:FF:000001">
    <property type="entry name" value="Putative regulator of g-protein signaling 12"/>
    <property type="match status" value="1"/>
</dbReference>
<feature type="region of interest" description="Disordered" evidence="3">
    <location>
        <begin position="23"/>
        <end position="44"/>
    </location>
</feature>
<dbReference type="AlphaFoldDB" id="A0A9L0IZ76"/>
<dbReference type="GO" id="GO:0005737">
    <property type="term" value="C:cytoplasm"/>
    <property type="evidence" value="ECO:0007669"/>
    <property type="project" value="TreeGrafter"/>
</dbReference>
<feature type="domain" description="RGS" evidence="4">
    <location>
        <begin position="109"/>
        <end position="175"/>
    </location>
</feature>
<dbReference type="InterPro" id="IPR024066">
    <property type="entry name" value="RGS_subdom1/3"/>
</dbReference>
<dbReference type="Proteomes" id="UP000694387">
    <property type="component" value="Chromosome 2"/>
</dbReference>
<reference evidence="5" key="3">
    <citation type="submission" date="2025-09" db="UniProtKB">
        <authorList>
            <consortium name="Ensembl"/>
        </authorList>
    </citation>
    <scope>IDENTIFICATION</scope>
</reference>